<dbReference type="GO" id="GO:0005739">
    <property type="term" value="C:mitochondrion"/>
    <property type="evidence" value="ECO:0007669"/>
    <property type="project" value="TreeGrafter"/>
</dbReference>
<dbReference type="Proteomes" id="UP001195769">
    <property type="component" value="Unassembled WGS sequence"/>
</dbReference>
<dbReference type="Gene3D" id="3.30.530.20">
    <property type="match status" value="1"/>
</dbReference>
<evidence type="ECO:0000313" key="6">
    <source>
        <dbReference type="Proteomes" id="UP001195769"/>
    </source>
</evidence>
<dbReference type="RefSeq" id="XP_041232821.1">
    <property type="nucleotide sequence ID" value="XM_041371540.1"/>
</dbReference>
<comment type="caution">
    <text evidence="5">The sequence shown here is derived from an EMBL/GenBank/DDBJ whole genome shotgun (WGS) entry which is preliminary data.</text>
</comment>
<dbReference type="InterPro" id="IPR005031">
    <property type="entry name" value="COQ10_START"/>
</dbReference>
<dbReference type="GO" id="GO:0045333">
    <property type="term" value="P:cellular respiration"/>
    <property type="evidence" value="ECO:0007669"/>
    <property type="project" value="InterPro"/>
</dbReference>
<comment type="subunit">
    <text evidence="2">Interacts with coenzyme Q.</text>
</comment>
<evidence type="ECO:0000256" key="3">
    <source>
        <dbReference type="ARBA" id="ARBA00024947"/>
    </source>
</evidence>
<dbReference type="PANTHER" id="PTHR12901:SF10">
    <property type="entry name" value="COENZYME Q-BINDING PROTEIN COQ10, MITOCHONDRIAL"/>
    <property type="match status" value="1"/>
</dbReference>
<evidence type="ECO:0000256" key="2">
    <source>
        <dbReference type="ARBA" id="ARBA00011814"/>
    </source>
</evidence>
<gene>
    <name evidence="5" type="ORF">F5891DRAFT_363452</name>
</gene>
<dbReference type="EMBL" id="JABBWK010000003">
    <property type="protein sequence ID" value="KAG1907246.1"/>
    <property type="molecule type" value="Genomic_DNA"/>
</dbReference>
<dbReference type="AlphaFoldDB" id="A0AAD4EJK7"/>
<name>A0AAD4EJK7_9AGAM</name>
<organism evidence="5 6">
    <name type="scientific">Suillus fuscotomentosus</name>
    <dbReference type="NCBI Taxonomy" id="1912939"/>
    <lineage>
        <taxon>Eukaryota</taxon>
        <taxon>Fungi</taxon>
        <taxon>Dikarya</taxon>
        <taxon>Basidiomycota</taxon>
        <taxon>Agaricomycotina</taxon>
        <taxon>Agaricomycetes</taxon>
        <taxon>Agaricomycetidae</taxon>
        <taxon>Boletales</taxon>
        <taxon>Suillineae</taxon>
        <taxon>Suillaceae</taxon>
        <taxon>Suillus</taxon>
    </lineage>
</organism>
<dbReference type="SUPFAM" id="SSF55961">
    <property type="entry name" value="Bet v1-like"/>
    <property type="match status" value="1"/>
</dbReference>
<dbReference type="Pfam" id="PF03364">
    <property type="entry name" value="Polyketide_cyc"/>
    <property type="match status" value="1"/>
</dbReference>
<dbReference type="InterPro" id="IPR044996">
    <property type="entry name" value="COQ10-like"/>
</dbReference>
<feature type="domain" description="Coenzyme Q-binding protein COQ10 START" evidence="4">
    <location>
        <begin position="62"/>
        <end position="216"/>
    </location>
</feature>
<reference evidence="5" key="1">
    <citation type="journal article" date="2020" name="New Phytol.">
        <title>Comparative genomics reveals dynamic genome evolution in host specialist ectomycorrhizal fungi.</title>
        <authorList>
            <person name="Lofgren L.A."/>
            <person name="Nguyen N.H."/>
            <person name="Vilgalys R."/>
            <person name="Ruytinx J."/>
            <person name="Liao H.L."/>
            <person name="Branco S."/>
            <person name="Kuo A."/>
            <person name="LaButti K."/>
            <person name="Lipzen A."/>
            <person name="Andreopoulos W."/>
            <person name="Pangilinan J."/>
            <person name="Riley R."/>
            <person name="Hundley H."/>
            <person name="Na H."/>
            <person name="Barry K."/>
            <person name="Grigoriev I.V."/>
            <person name="Stajich J.E."/>
            <person name="Kennedy P.G."/>
        </authorList>
    </citation>
    <scope>NUCLEOTIDE SEQUENCE</scope>
    <source>
        <strain evidence="5">FC203</strain>
    </source>
</reference>
<comment type="similarity">
    <text evidence="1">Belongs to the COQ10 family.</text>
</comment>
<evidence type="ECO:0000259" key="4">
    <source>
        <dbReference type="Pfam" id="PF03364"/>
    </source>
</evidence>
<accession>A0AAD4EJK7</accession>
<keyword evidence="6" id="KW-1185">Reference proteome</keyword>
<dbReference type="CDD" id="cd07813">
    <property type="entry name" value="COQ10p_like"/>
    <property type="match status" value="1"/>
</dbReference>
<evidence type="ECO:0000256" key="1">
    <source>
        <dbReference type="ARBA" id="ARBA00006885"/>
    </source>
</evidence>
<evidence type="ECO:0000313" key="5">
    <source>
        <dbReference type="EMBL" id="KAG1907246.1"/>
    </source>
</evidence>
<proteinExistence type="inferred from homology"/>
<protein>
    <submittedName>
        <fullName evidence="5">Dehydrase and lipid transport-domain-containing protein</fullName>
    </submittedName>
</protein>
<dbReference type="InterPro" id="IPR023393">
    <property type="entry name" value="START-like_dom_sf"/>
</dbReference>
<sequence length="228" mass="25236">MLRLLRQQCLCVTARRASHQRGFFTLPNFSPFSPSSTSPDPDEQPATQTYHERKIFPYGRMDLYNLVADVGSYSNFVPYCTGSRILERRVGQDGVVTMDAELMVGFLAFQESYISRVTCRPYESVQAEASSSTPLFKTLQTTWRFQPASSTSPHLSSGLLLHGDARNSVPVDSHSPDAGPTLVTLDIAFAFENPLHSALSAKFFGNVSMLMVQAFEERCLAVYGSGTK</sequence>
<dbReference type="GO" id="GO:0048039">
    <property type="term" value="F:ubiquinone binding"/>
    <property type="evidence" value="ECO:0007669"/>
    <property type="project" value="InterPro"/>
</dbReference>
<dbReference type="GeneID" id="64665838"/>
<dbReference type="PANTHER" id="PTHR12901">
    <property type="entry name" value="SPERM PROTEIN HOMOLOG"/>
    <property type="match status" value="1"/>
</dbReference>
<comment type="function">
    <text evidence="3">Required for the function of coenzyme Q in the respiratory chain. May serve as a chaperone or may be involved in the transport of Q6 from its site of synthesis to the catalytic sites of the respiratory complexes.</text>
</comment>